<dbReference type="EMBL" id="CP014227">
    <property type="protein sequence ID" value="AMD85010.1"/>
    <property type="molecule type" value="Genomic_DNA"/>
</dbReference>
<dbReference type="KEGG" id="chg:AXF12_05460"/>
<sequence length="252" mass="29283">MKKVLFLLTIVISCYLQAQETPFETLLKKAQKGDAQAQYEVADRYDKGRGTELNYKEAFKWYKKAAEKGQLDAQFKLIDIYSTHIKNEKKAHQWTKRFLKRANAQSEKNDAKAMYLLALYYNSQSQQLFKKAVKQQEAKVKDGDAKAAYELAQMYDNKLNNQGAAKKWYEKAAQYGDSEAQYKTGMLYLQLQNRKKAIFWLKKALANQDIAGYTKILANNELRRIDKGYARTHKKMDGAMYGDMPIPDYEEE</sequence>
<dbReference type="InterPro" id="IPR050767">
    <property type="entry name" value="Sel1_AlgK"/>
</dbReference>
<evidence type="ECO:0000256" key="1">
    <source>
        <dbReference type="SAM" id="SignalP"/>
    </source>
</evidence>
<reference evidence="2 4" key="1">
    <citation type="submission" date="2016-02" db="EMBL/GenBank/DDBJ databases">
        <authorList>
            <person name="Holder M.E."/>
            <person name="Ajami N.J."/>
            <person name="Petrosino J.F."/>
        </authorList>
    </citation>
    <scope>NUCLEOTIDE SEQUENCE [LARGE SCALE GENOMIC DNA]</scope>
    <source>
        <strain evidence="2 4">CCUG 32990</strain>
    </source>
</reference>
<evidence type="ECO:0000313" key="4">
    <source>
        <dbReference type="Proteomes" id="UP000065822"/>
    </source>
</evidence>
<feature type="signal peptide" evidence="1">
    <location>
        <begin position="1"/>
        <end position="18"/>
    </location>
</feature>
<dbReference type="PANTHER" id="PTHR11102">
    <property type="entry name" value="SEL-1-LIKE PROTEIN"/>
    <property type="match status" value="1"/>
</dbReference>
<dbReference type="SMART" id="SM00671">
    <property type="entry name" value="SEL1"/>
    <property type="match status" value="4"/>
</dbReference>
<dbReference type="Pfam" id="PF08238">
    <property type="entry name" value="Sel1"/>
    <property type="match status" value="4"/>
</dbReference>
<dbReference type="InterPro" id="IPR011990">
    <property type="entry name" value="TPR-like_helical_dom_sf"/>
</dbReference>
<accession>A0AAX2GWX2</accession>
<keyword evidence="4" id="KW-1185">Reference proteome</keyword>
<evidence type="ECO:0000313" key="2">
    <source>
        <dbReference type="EMBL" id="AMD85010.1"/>
    </source>
</evidence>
<evidence type="ECO:0000313" key="5">
    <source>
        <dbReference type="Proteomes" id="UP000215539"/>
    </source>
</evidence>
<dbReference type="SUPFAM" id="SSF81901">
    <property type="entry name" value="HCP-like"/>
    <property type="match status" value="1"/>
</dbReference>
<dbReference type="InterPro" id="IPR006597">
    <property type="entry name" value="Sel1-like"/>
</dbReference>
<organism evidence="3 5">
    <name type="scientific">Capnocytophaga haemolytica</name>
    <dbReference type="NCBI Taxonomy" id="45243"/>
    <lineage>
        <taxon>Bacteria</taxon>
        <taxon>Pseudomonadati</taxon>
        <taxon>Bacteroidota</taxon>
        <taxon>Flavobacteriia</taxon>
        <taxon>Flavobacteriales</taxon>
        <taxon>Flavobacteriaceae</taxon>
        <taxon>Capnocytophaga</taxon>
    </lineage>
</organism>
<protein>
    <submittedName>
        <fullName evidence="3">Sel1 repeat</fullName>
    </submittedName>
</protein>
<dbReference type="EMBL" id="LT906449">
    <property type="protein sequence ID" value="SNV05778.1"/>
    <property type="molecule type" value="Genomic_DNA"/>
</dbReference>
<dbReference type="RefSeq" id="WP_066429022.1">
    <property type="nucleotide sequence ID" value="NZ_CP014227.1"/>
</dbReference>
<gene>
    <name evidence="2" type="ORF">AXF12_05460</name>
    <name evidence="3" type="ORF">SAMEA44541418_00631</name>
</gene>
<dbReference type="PANTHER" id="PTHR11102:SF160">
    <property type="entry name" value="ERAD-ASSOCIATED E3 UBIQUITIN-PROTEIN LIGASE COMPONENT HRD3"/>
    <property type="match status" value="1"/>
</dbReference>
<dbReference type="Proteomes" id="UP000065822">
    <property type="component" value="Chromosome"/>
</dbReference>
<dbReference type="Gene3D" id="1.25.40.10">
    <property type="entry name" value="Tetratricopeptide repeat domain"/>
    <property type="match status" value="2"/>
</dbReference>
<proteinExistence type="predicted"/>
<keyword evidence="1" id="KW-0732">Signal</keyword>
<evidence type="ECO:0000313" key="3">
    <source>
        <dbReference type="EMBL" id="SNV05778.1"/>
    </source>
</evidence>
<reference evidence="3 5" key="2">
    <citation type="submission" date="2017-06" db="EMBL/GenBank/DDBJ databases">
        <authorList>
            <consortium name="Pathogen Informatics"/>
        </authorList>
    </citation>
    <scope>NUCLEOTIDE SEQUENCE [LARGE SCALE GENOMIC DNA]</scope>
    <source>
        <strain evidence="3 5">NCTC12947</strain>
    </source>
</reference>
<feature type="chain" id="PRO_5043959822" evidence="1">
    <location>
        <begin position="19"/>
        <end position="252"/>
    </location>
</feature>
<dbReference type="Proteomes" id="UP000215539">
    <property type="component" value="Chromosome 1"/>
</dbReference>
<name>A0AAX2GWX2_9FLAO</name>
<dbReference type="AlphaFoldDB" id="A0AAX2GWX2"/>